<evidence type="ECO:0000256" key="2">
    <source>
        <dbReference type="SAM" id="SignalP"/>
    </source>
</evidence>
<gene>
    <name evidence="3" type="ORF">GGR16_002535</name>
</gene>
<keyword evidence="3" id="KW-0675">Receptor</keyword>
<dbReference type="PANTHER" id="PTHR42928">
    <property type="entry name" value="TRICARBOXYLATE-BINDING PROTEIN"/>
    <property type="match status" value="1"/>
</dbReference>
<name>A0A840C3J2_9HYPH</name>
<dbReference type="PANTHER" id="PTHR42928:SF5">
    <property type="entry name" value="BLR1237 PROTEIN"/>
    <property type="match status" value="1"/>
</dbReference>
<dbReference type="Gene3D" id="3.40.190.150">
    <property type="entry name" value="Bordetella uptake gene, domain 1"/>
    <property type="match status" value="1"/>
</dbReference>
<dbReference type="PIRSF" id="PIRSF017082">
    <property type="entry name" value="YflP"/>
    <property type="match status" value="1"/>
</dbReference>
<dbReference type="EMBL" id="JACIEN010000002">
    <property type="protein sequence ID" value="MBB4017506.1"/>
    <property type="molecule type" value="Genomic_DNA"/>
</dbReference>
<dbReference type="Gene3D" id="3.40.190.10">
    <property type="entry name" value="Periplasmic binding protein-like II"/>
    <property type="match status" value="1"/>
</dbReference>
<organism evidence="3 4">
    <name type="scientific">Chelatococcus caeni</name>
    <dbReference type="NCBI Taxonomy" id="1348468"/>
    <lineage>
        <taxon>Bacteria</taxon>
        <taxon>Pseudomonadati</taxon>
        <taxon>Pseudomonadota</taxon>
        <taxon>Alphaproteobacteria</taxon>
        <taxon>Hyphomicrobiales</taxon>
        <taxon>Chelatococcaceae</taxon>
        <taxon>Chelatococcus</taxon>
    </lineage>
</organism>
<protein>
    <submittedName>
        <fullName evidence="3">Tripartite-type tricarboxylate transporter receptor subunit TctC</fullName>
    </submittedName>
</protein>
<dbReference type="RefSeq" id="WP_183316816.1">
    <property type="nucleotide sequence ID" value="NZ_JACIEN010000002.1"/>
</dbReference>
<dbReference type="Pfam" id="PF03401">
    <property type="entry name" value="TctC"/>
    <property type="match status" value="1"/>
</dbReference>
<dbReference type="InterPro" id="IPR042100">
    <property type="entry name" value="Bug_dom1"/>
</dbReference>
<accession>A0A840C3J2</accession>
<dbReference type="SUPFAM" id="SSF53850">
    <property type="entry name" value="Periplasmic binding protein-like II"/>
    <property type="match status" value="1"/>
</dbReference>
<dbReference type="AlphaFoldDB" id="A0A840C3J2"/>
<reference evidence="3 4" key="1">
    <citation type="submission" date="2020-08" db="EMBL/GenBank/DDBJ databases">
        <title>Genomic Encyclopedia of Type Strains, Phase IV (KMG-IV): sequencing the most valuable type-strain genomes for metagenomic binning, comparative biology and taxonomic classification.</title>
        <authorList>
            <person name="Goeker M."/>
        </authorList>
    </citation>
    <scope>NUCLEOTIDE SEQUENCE [LARGE SCALE GENOMIC DNA]</scope>
    <source>
        <strain evidence="3 4">DSM 103737</strain>
    </source>
</reference>
<keyword evidence="2" id="KW-0732">Signal</keyword>
<keyword evidence="4" id="KW-1185">Reference proteome</keyword>
<evidence type="ECO:0000313" key="4">
    <source>
        <dbReference type="Proteomes" id="UP000577362"/>
    </source>
</evidence>
<evidence type="ECO:0000256" key="1">
    <source>
        <dbReference type="ARBA" id="ARBA00006987"/>
    </source>
</evidence>
<feature type="signal peptide" evidence="2">
    <location>
        <begin position="1"/>
        <end position="25"/>
    </location>
</feature>
<proteinExistence type="inferred from homology"/>
<comment type="caution">
    <text evidence="3">The sequence shown here is derived from an EMBL/GenBank/DDBJ whole genome shotgun (WGS) entry which is preliminary data.</text>
</comment>
<feature type="chain" id="PRO_5032339536" evidence="2">
    <location>
        <begin position="26"/>
        <end position="339"/>
    </location>
</feature>
<dbReference type="CDD" id="cd07012">
    <property type="entry name" value="PBP2_Bug_TTT"/>
    <property type="match status" value="1"/>
</dbReference>
<sequence>MRKFMGGAGAAAAVALVAAATVARAEDYPARDISVVVVWAAGGGTDTVNRLIAAEMQQHLPARINVVNRTGGVGGSAGMSFVYGQPADGYTLAGISESNVTAGVQGGWDQRFEVWQPFIVGGSPDLVSVSANAPYQTLKELIEAAKAKPGEIRVGASAAGSIHHLNLLALEKGTGAKFNYIPYDGSAPAQNAAVSGEVAVVVTSLAEQQQLIRAKRLRPLAMLTPNAVSVEGIGDVPSAFADFPDLKEHLPIQQAIGFAVRADAPDAVKKTLTDAFDKAVQSDKVKGWAAQNFYEISGKSGEAAREEFQRLEGLFAWTLHELGAATVSPEKLGIPKPAK</sequence>
<dbReference type="InterPro" id="IPR005064">
    <property type="entry name" value="BUG"/>
</dbReference>
<evidence type="ECO:0000313" key="3">
    <source>
        <dbReference type="EMBL" id="MBB4017506.1"/>
    </source>
</evidence>
<dbReference type="Proteomes" id="UP000577362">
    <property type="component" value="Unassembled WGS sequence"/>
</dbReference>
<comment type="similarity">
    <text evidence="1">Belongs to the UPF0065 (bug) family.</text>
</comment>